<sequence length="89" mass="9590">MPFKGTSQINKRIECCACLSDWDLSALLSQTLAFLVGNANCMMSSLGRRTDPGRNNFSEHCSRKGMVSHVPHEVHATATACSALGGSLY</sequence>
<dbReference type="EMBL" id="JBBPBM010000013">
    <property type="protein sequence ID" value="KAK8562184.1"/>
    <property type="molecule type" value="Genomic_DNA"/>
</dbReference>
<comment type="caution">
    <text evidence="1">The sequence shown here is derived from an EMBL/GenBank/DDBJ whole genome shotgun (WGS) entry which is preliminary data.</text>
</comment>
<keyword evidence="2" id="KW-1185">Reference proteome</keyword>
<organism evidence="1 2">
    <name type="scientific">Hibiscus sabdariffa</name>
    <name type="common">roselle</name>
    <dbReference type="NCBI Taxonomy" id="183260"/>
    <lineage>
        <taxon>Eukaryota</taxon>
        <taxon>Viridiplantae</taxon>
        <taxon>Streptophyta</taxon>
        <taxon>Embryophyta</taxon>
        <taxon>Tracheophyta</taxon>
        <taxon>Spermatophyta</taxon>
        <taxon>Magnoliopsida</taxon>
        <taxon>eudicotyledons</taxon>
        <taxon>Gunneridae</taxon>
        <taxon>Pentapetalae</taxon>
        <taxon>rosids</taxon>
        <taxon>malvids</taxon>
        <taxon>Malvales</taxon>
        <taxon>Malvaceae</taxon>
        <taxon>Malvoideae</taxon>
        <taxon>Hibiscus</taxon>
    </lineage>
</organism>
<name>A0ABR2EJM0_9ROSI</name>
<evidence type="ECO:0000313" key="1">
    <source>
        <dbReference type="EMBL" id="KAK8562184.1"/>
    </source>
</evidence>
<gene>
    <name evidence="1" type="ORF">V6N12_049231</name>
</gene>
<proteinExistence type="predicted"/>
<protein>
    <submittedName>
        <fullName evidence="1">Uncharacterized protein</fullName>
    </submittedName>
</protein>
<evidence type="ECO:0000313" key="2">
    <source>
        <dbReference type="Proteomes" id="UP001472677"/>
    </source>
</evidence>
<accession>A0ABR2EJM0</accession>
<reference evidence="1 2" key="1">
    <citation type="journal article" date="2024" name="G3 (Bethesda)">
        <title>Genome assembly of Hibiscus sabdariffa L. provides insights into metabolisms of medicinal natural products.</title>
        <authorList>
            <person name="Kim T."/>
        </authorList>
    </citation>
    <scope>NUCLEOTIDE SEQUENCE [LARGE SCALE GENOMIC DNA]</scope>
    <source>
        <strain evidence="1">TK-2024</strain>
        <tissue evidence="1">Old leaves</tissue>
    </source>
</reference>
<dbReference type="Proteomes" id="UP001472677">
    <property type="component" value="Unassembled WGS sequence"/>
</dbReference>